<proteinExistence type="predicted"/>
<evidence type="ECO:0000313" key="2">
    <source>
        <dbReference type="EMBL" id="TCO30105.1"/>
    </source>
</evidence>
<feature type="region of interest" description="Disordered" evidence="1">
    <location>
        <begin position="28"/>
        <end position="58"/>
    </location>
</feature>
<protein>
    <submittedName>
        <fullName evidence="2">Uncharacterized protein</fullName>
    </submittedName>
</protein>
<gene>
    <name evidence="2" type="ORF">EV652_10599</name>
</gene>
<comment type="caution">
    <text evidence="2">The sequence shown here is derived from an EMBL/GenBank/DDBJ whole genome shotgun (WGS) entry which is preliminary data.</text>
</comment>
<dbReference type="AlphaFoldDB" id="A0A4R2HK08"/>
<dbReference type="Proteomes" id="UP000294508">
    <property type="component" value="Unassembled WGS sequence"/>
</dbReference>
<evidence type="ECO:0000256" key="1">
    <source>
        <dbReference type="SAM" id="MobiDB-lite"/>
    </source>
</evidence>
<dbReference type="EMBL" id="SLWN01000005">
    <property type="protein sequence ID" value="TCO30105.1"/>
    <property type="molecule type" value="Genomic_DNA"/>
</dbReference>
<name>A0A4R2HK08_9ACTN</name>
<dbReference type="RefSeq" id="WP_242001786.1">
    <property type="nucleotide sequence ID" value="NZ_SLWN01000005.1"/>
</dbReference>
<feature type="compositionally biased region" description="Polar residues" evidence="1">
    <location>
        <begin position="34"/>
        <end position="53"/>
    </location>
</feature>
<dbReference type="PROSITE" id="PS51257">
    <property type="entry name" value="PROKAR_LIPOPROTEIN"/>
    <property type="match status" value="1"/>
</dbReference>
<keyword evidence="3" id="KW-1185">Reference proteome</keyword>
<accession>A0A4R2HK08</accession>
<feature type="region of interest" description="Disordered" evidence="1">
    <location>
        <begin position="137"/>
        <end position="163"/>
    </location>
</feature>
<reference evidence="2 3" key="1">
    <citation type="journal article" date="2015" name="Stand. Genomic Sci.">
        <title>Genomic Encyclopedia of Bacterial and Archaeal Type Strains, Phase III: the genomes of soil and plant-associated and newly described type strains.</title>
        <authorList>
            <person name="Whitman W.B."/>
            <person name="Woyke T."/>
            <person name="Klenk H.P."/>
            <person name="Zhou Y."/>
            <person name="Lilburn T.G."/>
            <person name="Beck B.J."/>
            <person name="De Vos P."/>
            <person name="Vandamme P."/>
            <person name="Eisen J.A."/>
            <person name="Garrity G."/>
            <person name="Hugenholtz P."/>
            <person name="Kyrpides N.C."/>
        </authorList>
    </citation>
    <scope>NUCLEOTIDE SEQUENCE [LARGE SCALE GENOMIC DNA]</scope>
    <source>
        <strain evidence="2 3">VKM Ac-2572</strain>
    </source>
</reference>
<organism evidence="2 3">
    <name type="scientific">Kribbella steppae</name>
    <dbReference type="NCBI Taxonomy" id="2512223"/>
    <lineage>
        <taxon>Bacteria</taxon>
        <taxon>Bacillati</taxon>
        <taxon>Actinomycetota</taxon>
        <taxon>Actinomycetes</taxon>
        <taxon>Propionibacteriales</taxon>
        <taxon>Kribbellaceae</taxon>
        <taxon>Kribbella</taxon>
    </lineage>
</organism>
<sequence length="176" mass="18785">MLYEISRGKTTLAAAMFAAAVLLTGCGSEEPDNQVASGTGAQAQETAPSSAPPSLSRDEMAIKFTQCLREQGLNVPDPEPGKGPMLKFDKNFGVGREQVDKAMEACKQYNPQGQGTPNPQQEENGRKFAECMRKNGVEKFPDPKPGQRGIMIGPGVGDDPDFQKAQDACQPILAGK</sequence>
<feature type="region of interest" description="Disordered" evidence="1">
    <location>
        <begin position="70"/>
        <end position="89"/>
    </location>
</feature>
<evidence type="ECO:0000313" key="3">
    <source>
        <dbReference type="Proteomes" id="UP000294508"/>
    </source>
</evidence>